<dbReference type="InterPro" id="IPR015946">
    <property type="entry name" value="KH_dom-like_a/b"/>
</dbReference>
<keyword evidence="3" id="KW-1185">Reference proteome</keyword>
<gene>
    <name evidence="2" type="ORF">GCM10025778_03170</name>
</gene>
<dbReference type="RefSeq" id="WP_210102130.1">
    <property type="nucleotide sequence ID" value="NZ_BAABLK010000006.1"/>
</dbReference>
<dbReference type="EMBL" id="BAABLK010000006">
    <property type="protein sequence ID" value="GAA5225787.1"/>
    <property type="molecule type" value="Genomic_DNA"/>
</dbReference>
<dbReference type="Pfam" id="PF02566">
    <property type="entry name" value="OsmC"/>
    <property type="match status" value="1"/>
</dbReference>
<dbReference type="InterPro" id="IPR052924">
    <property type="entry name" value="OsmC/Ohr_hydroprdx_reductase"/>
</dbReference>
<evidence type="ECO:0000313" key="3">
    <source>
        <dbReference type="Proteomes" id="UP001501257"/>
    </source>
</evidence>
<accession>A0ABP9TJ06</accession>
<reference evidence="3" key="1">
    <citation type="journal article" date="2019" name="Int. J. Syst. Evol. Microbiol.">
        <title>The Global Catalogue of Microorganisms (GCM) 10K type strain sequencing project: providing services to taxonomists for standard genome sequencing and annotation.</title>
        <authorList>
            <consortium name="The Broad Institute Genomics Platform"/>
            <consortium name="The Broad Institute Genome Sequencing Center for Infectious Disease"/>
            <person name="Wu L."/>
            <person name="Ma J."/>
        </authorList>
    </citation>
    <scope>NUCLEOTIDE SEQUENCE [LARGE SCALE GENOMIC DNA]</scope>
    <source>
        <strain evidence="3">JCM 18952</strain>
    </source>
</reference>
<evidence type="ECO:0008006" key="4">
    <source>
        <dbReference type="Google" id="ProtNLM"/>
    </source>
</evidence>
<dbReference type="SUPFAM" id="SSF82784">
    <property type="entry name" value="OsmC-like"/>
    <property type="match status" value="1"/>
</dbReference>
<dbReference type="PANTHER" id="PTHR35368:SF1">
    <property type="entry name" value="HYDROPEROXIDE REDUCTASE"/>
    <property type="match status" value="1"/>
</dbReference>
<feature type="region of interest" description="Disordered" evidence="1">
    <location>
        <begin position="1"/>
        <end position="28"/>
    </location>
</feature>
<dbReference type="PANTHER" id="PTHR35368">
    <property type="entry name" value="HYDROPEROXIDE REDUCTASE"/>
    <property type="match status" value="1"/>
</dbReference>
<evidence type="ECO:0000256" key="1">
    <source>
        <dbReference type="SAM" id="MobiDB-lite"/>
    </source>
</evidence>
<organism evidence="2 3">
    <name type="scientific">Paeniglutamicibacter antarcticus</name>
    <dbReference type="NCBI Taxonomy" id="494023"/>
    <lineage>
        <taxon>Bacteria</taxon>
        <taxon>Bacillati</taxon>
        <taxon>Actinomycetota</taxon>
        <taxon>Actinomycetes</taxon>
        <taxon>Micrococcales</taxon>
        <taxon>Micrococcaceae</taxon>
        <taxon>Paeniglutamicibacter</taxon>
    </lineage>
</organism>
<name>A0ABP9TJ06_9MICC</name>
<proteinExistence type="predicted"/>
<dbReference type="Proteomes" id="UP001501257">
    <property type="component" value="Unassembled WGS sequence"/>
</dbReference>
<dbReference type="InterPro" id="IPR036102">
    <property type="entry name" value="OsmC/Ohrsf"/>
</dbReference>
<evidence type="ECO:0000313" key="2">
    <source>
        <dbReference type="EMBL" id="GAA5225787.1"/>
    </source>
</evidence>
<sequence>MTSPSARPEAPESGSSHDKRIRAKGSWQGNMRTTVDIRSFSFDIDEPLRVGGTDTAPTPMEFMAGALNGCVSVVVEQAAKEMGIEFTRLETYSIATQDTRGFAGTADVSPFFHSYRLEVHLETQLDDAAVKHDLTKQVHRRCPAINLVSAAGVNLEINWVFATQVTEHAAENAGNIALGYVPRETPINSHEEASA</sequence>
<dbReference type="InterPro" id="IPR003718">
    <property type="entry name" value="OsmC/Ohr_fam"/>
</dbReference>
<protein>
    <recommendedName>
        <fullName evidence="4">OsmC-like protein</fullName>
    </recommendedName>
</protein>
<dbReference type="Gene3D" id="3.30.300.20">
    <property type="match status" value="1"/>
</dbReference>
<comment type="caution">
    <text evidence="2">The sequence shown here is derived from an EMBL/GenBank/DDBJ whole genome shotgun (WGS) entry which is preliminary data.</text>
</comment>